<dbReference type="Pfam" id="PF00072">
    <property type="entry name" value="Response_reg"/>
    <property type="match status" value="1"/>
</dbReference>
<dbReference type="Gene3D" id="3.40.50.2300">
    <property type="match status" value="1"/>
</dbReference>
<dbReference type="Proteomes" id="UP000237350">
    <property type="component" value="Unassembled WGS sequence"/>
</dbReference>
<name>A0A2S4JQL1_9SPIO</name>
<reference evidence="5" key="1">
    <citation type="submission" date="2015-12" db="EMBL/GenBank/DDBJ databases">
        <authorList>
            <person name="Lodha T.D."/>
            <person name="Chintalapati S."/>
            <person name="Chintalapati V.R."/>
            <person name="Sravanthi T."/>
        </authorList>
    </citation>
    <scope>NUCLEOTIDE SEQUENCE [LARGE SCALE GENOMIC DNA]</scope>
    <source>
        <strain evidence="5">JC133</strain>
    </source>
</reference>
<feature type="modified residue" description="4-aspartylphosphate" evidence="2">
    <location>
        <position position="61"/>
    </location>
</feature>
<gene>
    <name evidence="4" type="ORF">AU468_07420</name>
</gene>
<evidence type="ECO:0000259" key="3">
    <source>
        <dbReference type="PROSITE" id="PS50110"/>
    </source>
</evidence>
<dbReference type="SMART" id="SM00448">
    <property type="entry name" value="REC"/>
    <property type="match status" value="1"/>
</dbReference>
<dbReference type="PANTHER" id="PTHR44591:SF25">
    <property type="entry name" value="CHEMOTAXIS TWO-COMPONENT RESPONSE REGULATOR"/>
    <property type="match status" value="1"/>
</dbReference>
<sequence length="133" mass="14426">MERSAAAEEETVRILAVDDSVSMRHMLAMILADEGHDVVIASDGADALNRLDCAFDLIITDINMAGMDGLELVRRIRAGDVCPYLPIIILTTEGGADKKREGLRAGATAWITKPFSRDLLIGTIAKVVHRDAH</sequence>
<evidence type="ECO:0000313" key="4">
    <source>
        <dbReference type="EMBL" id="POR01829.1"/>
    </source>
</evidence>
<dbReference type="RefSeq" id="WP_181015457.1">
    <property type="nucleotide sequence ID" value="NZ_LPWH01000064.1"/>
</dbReference>
<dbReference type="PROSITE" id="PS50110">
    <property type="entry name" value="RESPONSE_REGULATORY"/>
    <property type="match status" value="1"/>
</dbReference>
<evidence type="ECO:0000256" key="1">
    <source>
        <dbReference type="ARBA" id="ARBA00022553"/>
    </source>
</evidence>
<protein>
    <submittedName>
        <fullName evidence="4">Two-component system response regulator</fullName>
    </submittedName>
</protein>
<dbReference type="PANTHER" id="PTHR44591">
    <property type="entry name" value="STRESS RESPONSE REGULATOR PROTEIN 1"/>
    <property type="match status" value="1"/>
</dbReference>
<dbReference type="EMBL" id="LPWH01000064">
    <property type="protein sequence ID" value="POR01829.1"/>
    <property type="molecule type" value="Genomic_DNA"/>
</dbReference>
<dbReference type="GO" id="GO:0000160">
    <property type="term" value="P:phosphorelay signal transduction system"/>
    <property type="evidence" value="ECO:0007669"/>
    <property type="project" value="InterPro"/>
</dbReference>
<dbReference type="AlphaFoldDB" id="A0A2S4JQL1"/>
<dbReference type="InterPro" id="IPR011006">
    <property type="entry name" value="CheY-like_superfamily"/>
</dbReference>
<evidence type="ECO:0000313" key="5">
    <source>
        <dbReference type="Proteomes" id="UP000237350"/>
    </source>
</evidence>
<accession>A0A2S4JQL1</accession>
<comment type="caution">
    <text evidence="4">The sequence shown here is derived from an EMBL/GenBank/DDBJ whole genome shotgun (WGS) entry which is preliminary data.</text>
</comment>
<proteinExistence type="predicted"/>
<keyword evidence="5" id="KW-1185">Reference proteome</keyword>
<dbReference type="SUPFAM" id="SSF52172">
    <property type="entry name" value="CheY-like"/>
    <property type="match status" value="1"/>
</dbReference>
<keyword evidence="1 2" id="KW-0597">Phosphoprotein</keyword>
<feature type="domain" description="Response regulatory" evidence="3">
    <location>
        <begin position="13"/>
        <end position="128"/>
    </location>
</feature>
<organism evidence="4 5">
    <name type="scientific">Alkalispirochaeta sphaeroplastigenens</name>
    <dbReference type="NCBI Taxonomy" id="1187066"/>
    <lineage>
        <taxon>Bacteria</taxon>
        <taxon>Pseudomonadati</taxon>
        <taxon>Spirochaetota</taxon>
        <taxon>Spirochaetia</taxon>
        <taxon>Spirochaetales</taxon>
        <taxon>Spirochaetaceae</taxon>
        <taxon>Alkalispirochaeta</taxon>
    </lineage>
</organism>
<dbReference type="InterPro" id="IPR050595">
    <property type="entry name" value="Bact_response_regulator"/>
</dbReference>
<evidence type="ECO:0000256" key="2">
    <source>
        <dbReference type="PROSITE-ProRule" id="PRU00169"/>
    </source>
</evidence>
<dbReference type="InterPro" id="IPR001789">
    <property type="entry name" value="Sig_transdc_resp-reg_receiver"/>
</dbReference>